<feature type="domain" description="Peptidase M20 dimerisation" evidence="4">
    <location>
        <begin position="193"/>
        <end position="351"/>
    </location>
</feature>
<dbReference type="NCBIfam" id="NF006053">
    <property type="entry name" value="PRK08201.1"/>
    <property type="match status" value="1"/>
</dbReference>
<protein>
    <submittedName>
        <fullName evidence="5">Dipeptidase</fullName>
    </submittedName>
</protein>
<keyword evidence="2" id="KW-0479">Metal-binding</keyword>
<dbReference type="InterPro" id="IPR036264">
    <property type="entry name" value="Bact_exopeptidase_dim_dom"/>
</dbReference>
<sequence>MSASTYAQQHRDRFVEELKTLLRIPSVSTLPQHQDDVRRAAEWLLAHLRDLGMTAELIPLEGGHPIVYAQSLHLAGGPTVLFYGHYDVQPVDPVSEWTSPPFEPTLRGDDLYGRGASDDKGQVFGVIKALESFLRDEGRLPLNVKVLIEGEEEIGSPGISRWIERHARKVACDFAWVSDGQLYAKGLPCLVTGLRGLLYTEVEVRGPSHDLHSGQHGGAAPNPVNAVAAIIAGLKDRRGRVTIPRFYSAVREPSGEEKASWERLPFREEDYLRELGIPVSPGEQGYSILERRWARPTLDAHGIAGGWTGAGSKTVIPAKVVAKVSMRLVPDQRAKTILRAFEKKVSKLASPGVEVEVRELAGGDPVLISPTAAPVQAAMRVVREVWGADPVFVREGGSIPIVAKFDRVLKVPTVLFGFGLPDDNLHAPNEKFHLPNFHKGIETVIRWMERVGTK</sequence>
<gene>
    <name evidence="5" type="ORF">E6H05_00640</name>
</gene>
<keyword evidence="3" id="KW-0378">Hydrolase</keyword>
<dbReference type="AlphaFoldDB" id="A0A537J0V1"/>
<dbReference type="GO" id="GO:0046872">
    <property type="term" value="F:metal ion binding"/>
    <property type="evidence" value="ECO:0007669"/>
    <property type="project" value="UniProtKB-KW"/>
</dbReference>
<dbReference type="InterPro" id="IPR002933">
    <property type="entry name" value="Peptidase_M20"/>
</dbReference>
<dbReference type="NCBIfam" id="NF005914">
    <property type="entry name" value="PRK07907.1"/>
    <property type="match status" value="1"/>
</dbReference>
<name>A0A537J0V1_9BACT</name>
<dbReference type="PANTHER" id="PTHR43270:SF12">
    <property type="entry name" value="SUCCINYL-DIAMINOPIMELATE DESUCCINYLASE"/>
    <property type="match status" value="1"/>
</dbReference>
<evidence type="ECO:0000259" key="4">
    <source>
        <dbReference type="Pfam" id="PF07687"/>
    </source>
</evidence>
<comment type="caution">
    <text evidence="5">The sequence shown here is derived from an EMBL/GenBank/DDBJ whole genome shotgun (WGS) entry which is preliminary data.</text>
</comment>
<dbReference type="PANTHER" id="PTHR43270">
    <property type="entry name" value="BETA-ALA-HIS DIPEPTIDASE"/>
    <property type="match status" value="1"/>
</dbReference>
<keyword evidence="1" id="KW-0645">Protease</keyword>
<dbReference type="SUPFAM" id="SSF53187">
    <property type="entry name" value="Zn-dependent exopeptidases"/>
    <property type="match status" value="1"/>
</dbReference>
<dbReference type="Pfam" id="PF01546">
    <property type="entry name" value="Peptidase_M20"/>
    <property type="match status" value="1"/>
</dbReference>
<dbReference type="Gene3D" id="3.40.630.10">
    <property type="entry name" value="Zn peptidases"/>
    <property type="match status" value="1"/>
</dbReference>
<evidence type="ECO:0000313" key="5">
    <source>
        <dbReference type="EMBL" id="TMI77179.1"/>
    </source>
</evidence>
<dbReference type="EMBL" id="VBAP01000005">
    <property type="protein sequence ID" value="TMI77179.1"/>
    <property type="molecule type" value="Genomic_DNA"/>
</dbReference>
<dbReference type="Gene3D" id="3.30.70.360">
    <property type="match status" value="1"/>
</dbReference>
<dbReference type="InterPro" id="IPR051458">
    <property type="entry name" value="Cyt/Met_Dipeptidase"/>
</dbReference>
<dbReference type="GO" id="GO:0008233">
    <property type="term" value="F:peptidase activity"/>
    <property type="evidence" value="ECO:0007669"/>
    <property type="project" value="UniProtKB-KW"/>
</dbReference>
<dbReference type="InterPro" id="IPR011650">
    <property type="entry name" value="Peptidase_M20_dimer"/>
</dbReference>
<dbReference type="Pfam" id="PF07687">
    <property type="entry name" value="M20_dimer"/>
    <property type="match status" value="1"/>
</dbReference>
<reference evidence="5 6" key="1">
    <citation type="journal article" date="2019" name="Nat. Microbiol.">
        <title>Mediterranean grassland soil C-N compound turnover is dependent on rainfall and depth, and is mediated by genomically divergent microorganisms.</title>
        <authorList>
            <person name="Diamond S."/>
            <person name="Andeer P.F."/>
            <person name="Li Z."/>
            <person name="Crits-Christoph A."/>
            <person name="Burstein D."/>
            <person name="Anantharaman K."/>
            <person name="Lane K.R."/>
            <person name="Thomas B.C."/>
            <person name="Pan C."/>
            <person name="Northen T.R."/>
            <person name="Banfield J.F."/>
        </authorList>
    </citation>
    <scope>NUCLEOTIDE SEQUENCE [LARGE SCALE GENOMIC DNA]</scope>
    <source>
        <strain evidence="5">NP_8</strain>
    </source>
</reference>
<evidence type="ECO:0000313" key="6">
    <source>
        <dbReference type="Proteomes" id="UP000318834"/>
    </source>
</evidence>
<evidence type="ECO:0000256" key="1">
    <source>
        <dbReference type="ARBA" id="ARBA00022670"/>
    </source>
</evidence>
<organism evidence="5 6">
    <name type="scientific">Candidatus Segetimicrobium genomatis</name>
    <dbReference type="NCBI Taxonomy" id="2569760"/>
    <lineage>
        <taxon>Bacteria</taxon>
        <taxon>Bacillati</taxon>
        <taxon>Candidatus Sysuimicrobiota</taxon>
        <taxon>Candidatus Sysuimicrobiia</taxon>
        <taxon>Candidatus Sysuimicrobiales</taxon>
        <taxon>Candidatus Segetimicrobiaceae</taxon>
        <taxon>Candidatus Segetimicrobium</taxon>
    </lineage>
</organism>
<proteinExistence type="predicted"/>
<dbReference type="Proteomes" id="UP000318834">
    <property type="component" value="Unassembled WGS sequence"/>
</dbReference>
<dbReference type="SUPFAM" id="SSF55031">
    <property type="entry name" value="Bacterial exopeptidase dimerisation domain"/>
    <property type="match status" value="1"/>
</dbReference>
<dbReference type="NCBIfam" id="NF006579">
    <property type="entry name" value="PRK09104.1"/>
    <property type="match status" value="1"/>
</dbReference>
<evidence type="ECO:0000256" key="2">
    <source>
        <dbReference type="ARBA" id="ARBA00022723"/>
    </source>
</evidence>
<evidence type="ECO:0000256" key="3">
    <source>
        <dbReference type="ARBA" id="ARBA00022801"/>
    </source>
</evidence>
<accession>A0A537J0V1</accession>
<dbReference type="GO" id="GO:0006508">
    <property type="term" value="P:proteolysis"/>
    <property type="evidence" value="ECO:0007669"/>
    <property type="project" value="UniProtKB-KW"/>
</dbReference>